<feature type="domain" description="ATP-cone" evidence="4">
    <location>
        <begin position="2"/>
        <end position="92"/>
    </location>
</feature>
<dbReference type="GO" id="GO:0004748">
    <property type="term" value="F:ribonucleoside-diphosphate reductase activity, thioredoxin disulfide as acceptor"/>
    <property type="evidence" value="ECO:0007669"/>
    <property type="project" value="TreeGrafter"/>
</dbReference>
<dbReference type="NCBIfam" id="TIGR02487">
    <property type="entry name" value="NrdD"/>
    <property type="match status" value="1"/>
</dbReference>
<dbReference type="GO" id="GO:0008998">
    <property type="term" value="F:ribonucleoside-triphosphate reductase (thioredoxin) activity"/>
    <property type="evidence" value="ECO:0007669"/>
    <property type="project" value="InterPro"/>
</dbReference>
<dbReference type="Gene3D" id="3.20.70.20">
    <property type="match status" value="1"/>
</dbReference>
<reference evidence="5" key="1">
    <citation type="journal article" date="2021" name="Proc. Natl. Acad. Sci. U.S.A.">
        <title>A Catalog of Tens of Thousands of Viruses from Human Metagenomes Reveals Hidden Associations with Chronic Diseases.</title>
        <authorList>
            <person name="Tisza M.J."/>
            <person name="Buck C.B."/>
        </authorList>
    </citation>
    <scope>NUCLEOTIDE SEQUENCE</scope>
    <source>
        <strain evidence="5">CtKy93</strain>
    </source>
</reference>
<dbReference type="GO" id="GO:0006260">
    <property type="term" value="P:DNA replication"/>
    <property type="evidence" value="ECO:0007669"/>
    <property type="project" value="InterPro"/>
</dbReference>
<organism evidence="5">
    <name type="scientific">Siphoviridae sp. ctKy93</name>
    <dbReference type="NCBI Taxonomy" id="2827569"/>
    <lineage>
        <taxon>Viruses</taxon>
        <taxon>Duplodnaviria</taxon>
        <taxon>Heunggongvirae</taxon>
        <taxon>Uroviricota</taxon>
        <taxon>Caudoviricetes</taxon>
    </lineage>
</organism>
<evidence type="ECO:0000256" key="2">
    <source>
        <dbReference type="ARBA" id="ARBA00022840"/>
    </source>
</evidence>
<dbReference type="PANTHER" id="PTHR21075">
    <property type="entry name" value="ANAEROBIC RIBONUCLEOSIDE-TRIPHOSPHATE REDUCTASE"/>
    <property type="match status" value="1"/>
</dbReference>
<keyword evidence="2 3" id="KW-0067">ATP-binding</keyword>
<dbReference type="InterPro" id="IPR005144">
    <property type="entry name" value="ATP-cone_dom"/>
</dbReference>
<evidence type="ECO:0000313" key="5">
    <source>
        <dbReference type="EMBL" id="DAE92019.1"/>
    </source>
</evidence>
<keyword evidence="1 3" id="KW-0547">Nucleotide-binding</keyword>
<dbReference type="GO" id="GO:0009265">
    <property type="term" value="P:2'-deoxyribonucleotide biosynthetic process"/>
    <property type="evidence" value="ECO:0007669"/>
    <property type="project" value="TreeGrafter"/>
</dbReference>
<proteinExistence type="predicted"/>
<sequence length="708" mass="81041">MIKITKKNGAVVPFDGDKIKKAIQKSAERVCVNLSEKDENKVVNSVKKQLQYNELPVHVNTIHNMVECALDQVEPRVAKSYREYRDNKSTFAAMLDKVYNKKLSLSFIGDRSNANADSALVTTQKAIVYNELNSELYKKFFLTIEEEKAMSEGYIYIHDRGSRLDTINCCLFDMKSVLTGGFEMGNLDYQEPKSLDVAFDLVADVAINAAACNYGGFTISEIDKLLAPYAKKSYDIYLKEYYDIKPSATYKEADEWAFNKIKREAEQGFQGWEMKFNSVASSRGDYPFTSVSFGLGTDRFESMISSVCLNVRKNGQGKPGFKRPVLFQKLSFFYDENLHDEGKELEWLFNEAVDCSRKCMYPDFLSCTGDGYAPSIYKKYGVTISRMGCRANLSPWYEHGGMYPVDENDKPIYEGRFNLGVISLHFPMIVAKAQQENKDFYEVLTYYLDMCRAIHKRTFNYLSHKKAGTNPLAYCQGGFLNGHLDPEQELGEDFLRPMTMSFGITALNEASVLYYGKTIVEDNSFAIEVLKFINDYAEKYKKIDNILYALYGTPAESLCGLQVEQFRKKYGIIKGVSDRPYTSNSFHCGVWENISPIQKQDIEYPMFHLCNGGNIQYCRYTTDYNIEAMKTLIRRAMKMGFYEGVNLQLDYCEDCGTSFIDHDECPECGSKNLTRIERMNGYLGYSKVKGRTMYADHKLAEFKDRKSM</sequence>
<accession>A0A8S5RRN2</accession>
<dbReference type="GO" id="GO:0005524">
    <property type="term" value="F:ATP binding"/>
    <property type="evidence" value="ECO:0007669"/>
    <property type="project" value="UniProtKB-UniRule"/>
</dbReference>
<dbReference type="PANTHER" id="PTHR21075:SF0">
    <property type="entry name" value="ANAEROBIC RIBONUCLEOSIDE-TRIPHOSPHATE REDUCTASE"/>
    <property type="match status" value="1"/>
</dbReference>
<protein>
    <submittedName>
        <fullName evidence="5">Anaerobic ribonucleoside triphosphate reductase</fullName>
    </submittedName>
</protein>
<dbReference type="InterPro" id="IPR012833">
    <property type="entry name" value="NrdD"/>
</dbReference>
<dbReference type="PROSITE" id="PS51161">
    <property type="entry name" value="ATP_CONE"/>
    <property type="match status" value="1"/>
</dbReference>
<dbReference type="EMBL" id="BK057793">
    <property type="protein sequence ID" value="DAE92019.1"/>
    <property type="molecule type" value="Genomic_DNA"/>
</dbReference>
<evidence type="ECO:0000259" key="4">
    <source>
        <dbReference type="PROSITE" id="PS51161"/>
    </source>
</evidence>
<dbReference type="Pfam" id="PF03477">
    <property type="entry name" value="ATP-cone"/>
    <property type="match status" value="1"/>
</dbReference>
<dbReference type="Pfam" id="PF13597">
    <property type="entry name" value="NRDD"/>
    <property type="match status" value="1"/>
</dbReference>
<dbReference type="SUPFAM" id="SSF51998">
    <property type="entry name" value="PFL-like glycyl radical enzymes"/>
    <property type="match status" value="1"/>
</dbReference>
<evidence type="ECO:0000256" key="1">
    <source>
        <dbReference type="ARBA" id="ARBA00022741"/>
    </source>
</evidence>
<evidence type="ECO:0000256" key="3">
    <source>
        <dbReference type="PROSITE-ProRule" id="PRU00492"/>
    </source>
</evidence>
<name>A0A8S5RRN2_9CAUD</name>